<dbReference type="STRING" id="180332.GCA_000797495_00223"/>
<feature type="domain" description="Bacterial alpha-L-rhamnosidase N-terminal" evidence="5">
    <location>
        <begin position="143"/>
        <end position="312"/>
    </location>
</feature>
<dbReference type="Gene3D" id="2.60.40.10">
    <property type="entry name" value="Immunoglobulins"/>
    <property type="match status" value="1"/>
</dbReference>
<dbReference type="Gene3D" id="2.60.120.260">
    <property type="entry name" value="Galactose-binding domain-like"/>
    <property type="match status" value="2"/>
</dbReference>
<sequence>MLEYQLSIENQTSPLGLDVPKPMLSWKVITKEKNWIQEAYQIEVYFCGNGKEEEQVLIWDSGNCCGSQMSASYQGTELLSGMEYCFRVRSFGKGLGGTEVPYSKPSFWRMGILRQEEWKAKWLGVSGDVVSNPVYEKKISIKKPVKSAIVYVCGLGHYEWSIDCKKIGDAVLQPGWTDYRQTCFYNTYDVTKELSIQSDHKIKICLGDGMYHTTAGQKGRYVYFERSFGRMKFLLQMDILYQDGGKEQIISDESWIQRPGPITFSSIYGGEDYDAGLEGENGGEIKSFPAEVSAAPQGKLTAQKNPPLKVMERLKAVDVKKTDSGYLYDFGQNFSGFVRMTASGDPGQEIIMIPGEILNKYGEPDQSVTGKDYYWKYTFGNKREAVWEPRFTYYGFRYVLVKGAVPINDMKIQDGSNGACLLDLEGEFIYPDVKPTGNFSCSIQLFNQIHHIIRQAMLSNMKSVLTDCPHREKFGWLEESHLIGPALLFNYDLKNLYNKILGDIRDAQRENGLVPDIAPEYITFGYHEGYVDSPEWGSAAILVPWYLYHKYGEKRILEESYDTAARYITYLTGKTHHDVLHHGLGDWCDLGVRAPFTQNTPVPVTATCMYGIDLRIMEQISKILGKQQQEKYYENLYKQVKREFNLQFFDNQTGHYATGSQTAQAMALMAGFAEEYYEEKVLEELVLNIRANQNGTTAGDVGHPYVLAALTRYGRSDVVYDMMRVTDRPGYGYQVQCGATALAEEWDGPDPQHPHGSQNHFMLGSADEWFYTGLGGIGLVREETQIFRIKIQPYFPKDMEWMQVWHEHPYGKIEVSWKRINTEIELSITLPPNTTGEINLPVLSKDLINRKSLVNEVKLEDYGQNCKIYAGSGTWRFFFTN</sequence>
<gene>
    <name evidence="8" type="ORF">DSM106044_00754</name>
</gene>
<evidence type="ECO:0000259" key="7">
    <source>
        <dbReference type="Pfam" id="PF17390"/>
    </source>
</evidence>
<evidence type="ECO:0000256" key="1">
    <source>
        <dbReference type="ARBA" id="ARBA00001445"/>
    </source>
</evidence>
<dbReference type="PANTHER" id="PTHR33307:SF11">
    <property type="entry name" value="ALPHA-L-RHAMNOSIDASE"/>
    <property type="match status" value="1"/>
</dbReference>
<evidence type="ECO:0000256" key="3">
    <source>
        <dbReference type="ARBA" id="ARBA00022801"/>
    </source>
</evidence>
<feature type="domain" description="Alpha-L-rhamnosidase C-terminal" evidence="7">
    <location>
        <begin position="788"/>
        <end position="850"/>
    </location>
</feature>
<comment type="catalytic activity">
    <reaction evidence="1">
        <text>Hydrolysis of terminal non-reducing alpha-L-rhamnose residues in alpha-L-rhamnosides.</text>
        <dbReference type="EC" id="3.2.1.40"/>
    </reaction>
</comment>
<keyword evidence="3" id="KW-0378">Hydrolase</keyword>
<dbReference type="InterPro" id="IPR012341">
    <property type="entry name" value="6hp_glycosidase-like_sf"/>
</dbReference>
<organism evidence="8 9">
    <name type="scientific">Robinsoniella peoriensis</name>
    <dbReference type="NCBI Taxonomy" id="180332"/>
    <lineage>
        <taxon>Bacteria</taxon>
        <taxon>Bacillati</taxon>
        <taxon>Bacillota</taxon>
        <taxon>Clostridia</taxon>
        <taxon>Lachnospirales</taxon>
        <taxon>Lachnospiraceae</taxon>
        <taxon>Robinsoniella</taxon>
    </lineage>
</organism>
<dbReference type="InterPro" id="IPR008928">
    <property type="entry name" value="6-hairpin_glycosidase_sf"/>
</dbReference>
<dbReference type="InterPro" id="IPR013737">
    <property type="entry name" value="Bac_rhamnosid_N"/>
</dbReference>
<dbReference type="InterPro" id="IPR016007">
    <property type="entry name" value="Alpha_rhamnosid"/>
</dbReference>
<dbReference type="EMBL" id="QGQD01000017">
    <property type="protein sequence ID" value="TLD02372.1"/>
    <property type="molecule type" value="Genomic_DNA"/>
</dbReference>
<feature type="domain" description="Alpha-L-rhamnosidase concanavalin-like" evidence="4">
    <location>
        <begin position="321"/>
        <end position="404"/>
    </location>
</feature>
<dbReference type="Proteomes" id="UP000306509">
    <property type="component" value="Unassembled WGS sequence"/>
</dbReference>
<reference evidence="8 9" key="1">
    <citation type="journal article" date="2019" name="Anaerobe">
        <title>Detection of Robinsoniella peoriensis in multiple bone samples of a trauma patient.</title>
        <authorList>
            <person name="Schrottner P."/>
            <person name="Hartwich K."/>
            <person name="Bunk B."/>
            <person name="Schober I."/>
            <person name="Helbig S."/>
            <person name="Rudolph W.W."/>
            <person name="Gunzer F."/>
        </authorList>
    </citation>
    <scope>NUCLEOTIDE SEQUENCE [LARGE SCALE GENOMIC DNA]</scope>
    <source>
        <strain evidence="8 9">DSM 106044</strain>
    </source>
</reference>
<dbReference type="Pfam" id="PF25788">
    <property type="entry name" value="Ig_Rha78A_N"/>
    <property type="match status" value="1"/>
</dbReference>
<dbReference type="InterPro" id="IPR013783">
    <property type="entry name" value="Ig-like_fold"/>
</dbReference>
<dbReference type="RefSeq" id="WP_138001811.1">
    <property type="nucleotide sequence ID" value="NZ_QGQD01000017.1"/>
</dbReference>
<dbReference type="Gene3D" id="2.60.420.10">
    <property type="entry name" value="Maltose phosphorylase, domain 3"/>
    <property type="match status" value="1"/>
</dbReference>
<dbReference type="Pfam" id="PF17390">
    <property type="entry name" value="Bac_rhamnosid_C"/>
    <property type="match status" value="1"/>
</dbReference>
<feature type="domain" description="Alpha-L-rhamnosidase six-hairpin glycosidase" evidence="6">
    <location>
        <begin position="436"/>
        <end position="772"/>
    </location>
</feature>
<dbReference type="SUPFAM" id="SSF48208">
    <property type="entry name" value="Six-hairpin glycosidases"/>
    <property type="match status" value="1"/>
</dbReference>
<evidence type="ECO:0000256" key="2">
    <source>
        <dbReference type="ARBA" id="ARBA00012652"/>
    </source>
</evidence>
<dbReference type="Pfam" id="PF17389">
    <property type="entry name" value="Bac_rhamnosid6H"/>
    <property type="match status" value="1"/>
</dbReference>
<evidence type="ECO:0000313" key="9">
    <source>
        <dbReference type="Proteomes" id="UP000306509"/>
    </source>
</evidence>
<dbReference type="Pfam" id="PF08531">
    <property type="entry name" value="Bac_rhamnosid_N"/>
    <property type="match status" value="1"/>
</dbReference>
<dbReference type="AlphaFoldDB" id="A0A4U8QBD7"/>
<proteinExistence type="predicted"/>
<dbReference type="PIRSF" id="PIRSF010631">
    <property type="entry name" value="A-rhamnsds"/>
    <property type="match status" value="1"/>
</dbReference>
<name>A0A4U8QBD7_9FIRM</name>
<evidence type="ECO:0000313" key="8">
    <source>
        <dbReference type="EMBL" id="TLD02372.1"/>
    </source>
</evidence>
<evidence type="ECO:0000259" key="6">
    <source>
        <dbReference type="Pfam" id="PF17389"/>
    </source>
</evidence>
<evidence type="ECO:0000259" key="5">
    <source>
        <dbReference type="Pfam" id="PF08531"/>
    </source>
</evidence>
<keyword evidence="9" id="KW-1185">Reference proteome</keyword>
<dbReference type="PANTHER" id="PTHR33307">
    <property type="entry name" value="ALPHA-RHAMNOSIDASE (EUROFUNG)"/>
    <property type="match status" value="1"/>
</dbReference>
<accession>A0A4U8QBD7</accession>
<dbReference type="Gene3D" id="1.50.10.10">
    <property type="match status" value="1"/>
</dbReference>
<dbReference type="InterPro" id="IPR035396">
    <property type="entry name" value="Bac_rhamnosid6H"/>
</dbReference>
<dbReference type="InterPro" id="IPR008902">
    <property type="entry name" value="Rhamnosid_concanavalin"/>
</dbReference>
<dbReference type="EC" id="3.2.1.40" evidence="2"/>
<dbReference type="InterPro" id="IPR035398">
    <property type="entry name" value="Bac_rhamnosid_C"/>
</dbReference>
<protein>
    <recommendedName>
        <fullName evidence="2">alpha-L-rhamnosidase</fullName>
        <ecNumber evidence="2">3.2.1.40</ecNumber>
    </recommendedName>
</protein>
<evidence type="ECO:0000259" key="4">
    <source>
        <dbReference type="Pfam" id="PF05592"/>
    </source>
</evidence>
<comment type="caution">
    <text evidence="8">The sequence shown here is derived from an EMBL/GenBank/DDBJ whole genome shotgun (WGS) entry which is preliminary data.</text>
</comment>
<dbReference type="GO" id="GO:0005975">
    <property type="term" value="P:carbohydrate metabolic process"/>
    <property type="evidence" value="ECO:0007669"/>
    <property type="project" value="InterPro"/>
</dbReference>
<dbReference type="GO" id="GO:0030596">
    <property type="term" value="F:alpha-L-rhamnosidase activity"/>
    <property type="evidence" value="ECO:0007669"/>
    <property type="project" value="UniProtKB-EC"/>
</dbReference>
<dbReference type="Pfam" id="PF05592">
    <property type="entry name" value="Bac_rhamnosid"/>
    <property type="match status" value="1"/>
</dbReference>